<dbReference type="OrthoDB" id="7298659at2"/>
<gene>
    <name evidence="4" type="ORF">RJ41_10505</name>
</gene>
<accession>A0A0B3YEP4</accession>
<dbReference type="InterPro" id="IPR011990">
    <property type="entry name" value="TPR-like_helical_dom_sf"/>
</dbReference>
<evidence type="ECO:0000259" key="3">
    <source>
        <dbReference type="PROSITE" id="PS50110"/>
    </source>
</evidence>
<dbReference type="PANTHER" id="PTHR43228">
    <property type="entry name" value="TWO-COMPONENT RESPONSE REGULATOR"/>
    <property type="match status" value="1"/>
</dbReference>
<dbReference type="PANTHER" id="PTHR43228:SF1">
    <property type="entry name" value="TWO-COMPONENT RESPONSE REGULATOR ARR22"/>
    <property type="match status" value="1"/>
</dbReference>
<feature type="repeat" description="TPR" evidence="2">
    <location>
        <begin position="231"/>
        <end position="264"/>
    </location>
</feature>
<dbReference type="CDD" id="cd17589">
    <property type="entry name" value="REC_TPR"/>
    <property type="match status" value="1"/>
</dbReference>
<dbReference type="InterPro" id="IPR011006">
    <property type="entry name" value="CheY-like_superfamily"/>
</dbReference>
<dbReference type="EMBL" id="JWLW01000017">
    <property type="protein sequence ID" value="KHT52395.1"/>
    <property type="molecule type" value="Genomic_DNA"/>
</dbReference>
<dbReference type="RefSeq" id="WP_039220289.1">
    <property type="nucleotide sequence ID" value="NZ_JWLW01000017.1"/>
</dbReference>
<dbReference type="Proteomes" id="UP000031197">
    <property type="component" value="Unassembled WGS sequence"/>
</dbReference>
<dbReference type="InterPro" id="IPR052048">
    <property type="entry name" value="ST_Response_Regulator"/>
</dbReference>
<evidence type="ECO:0000256" key="2">
    <source>
        <dbReference type="PROSITE-ProRule" id="PRU00339"/>
    </source>
</evidence>
<keyword evidence="1" id="KW-0597">Phosphoprotein</keyword>
<dbReference type="InterPro" id="IPR001789">
    <property type="entry name" value="Sig_transdc_resp-reg_receiver"/>
</dbReference>
<dbReference type="Pfam" id="PF00072">
    <property type="entry name" value="Response_reg"/>
    <property type="match status" value="1"/>
</dbReference>
<dbReference type="Gene3D" id="3.40.50.2300">
    <property type="match status" value="1"/>
</dbReference>
<feature type="modified residue" description="4-aspartylphosphate" evidence="1">
    <location>
        <position position="57"/>
    </location>
</feature>
<dbReference type="Pfam" id="PF13432">
    <property type="entry name" value="TPR_16"/>
    <property type="match status" value="1"/>
</dbReference>
<dbReference type="AlphaFoldDB" id="A0A0B3YEP4"/>
<dbReference type="PROSITE" id="PS50110">
    <property type="entry name" value="RESPONSE_REGULATORY"/>
    <property type="match status" value="1"/>
</dbReference>
<keyword evidence="5" id="KW-1185">Reference proteome</keyword>
<dbReference type="SMART" id="SM00028">
    <property type="entry name" value="TPR"/>
    <property type="match status" value="3"/>
</dbReference>
<dbReference type="SMART" id="SM00448">
    <property type="entry name" value="REC"/>
    <property type="match status" value="1"/>
</dbReference>
<comment type="caution">
    <text evidence="4">The sequence shown here is derived from an EMBL/GenBank/DDBJ whole genome shotgun (WGS) entry which is preliminary data.</text>
</comment>
<organism evidence="4 5">
    <name type="scientific">Alteromonas marina</name>
    <dbReference type="NCBI Taxonomy" id="203795"/>
    <lineage>
        <taxon>Bacteria</taxon>
        <taxon>Pseudomonadati</taxon>
        <taxon>Pseudomonadota</taxon>
        <taxon>Gammaproteobacteria</taxon>
        <taxon>Alteromonadales</taxon>
        <taxon>Alteromonadaceae</taxon>
        <taxon>Alteromonas/Salinimonas group</taxon>
        <taxon>Alteromonas</taxon>
    </lineage>
</organism>
<dbReference type="SUPFAM" id="SSF48452">
    <property type="entry name" value="TPR-like"/>
    <property type="match status" value="1"/>
</dbReference>
<dbReference type="Gene3D" id="1.25.40.10">
    <property type="entry name" value="Tetratricopeptide repeat domain"/>
    <property type="match status" value="1"/>
</dbReference>
<keyword evidence="2" id="KW-0802">TPR repeat</keyword>
<reference evidence="4 5" key="1">
    <citation type="submission" date="2014-12" db="EMBL/GenBank/DDBJ databases">
        <title>Genome sequencing of Alteromonas marina AD001.</title>
        <authorList>
            <person name="Adrian T.G.S."/>
            <person name="Chan K.G."/>
        </authorList>
    </citation>
    <scope>NUCLEOTIDE SEQUENCE [LARGE SCALE GENOMIC DNA]</scope>
    <source>
        <strain evidence="4 5">AD001</strain>
    </source>
</reference>
<sequence>MQFSNKQVLIVEDQRPFLLLLKGLMHSMGASDVVTKSSAEQAVSLCKKHRFDIVICDLHLGAENKNGYELIEELRTRRLIGPTSVFILISADSARPVVLGSIERRPDDFLIKPFSQVQLKSRIIRAWQKRQFLQHVFNLIEQGEINSAIDQIETLLENPRHYKGHCEQLLVELYWRISQPEKALDVLRDYIDSKPVLWAQVAIGRSYLLLNEYEKAISVAKKILKRNRFNADAHDMLAQAHQALEAGEKALEAIKEAIKLSPFSLPRHFKACEIGRQNDDLILAATSSQAIWDLSKRTVNKKSLHWCGIIRSLLDVAEFAEDKKQRNKYQQEALLTLQRGKFDEHLQKVDREFDVDIFGNIVNARISAIDGKLIDAKRHLNTSQTLLDDKYTEVPTAFIPDSINVMYKLGEYDDALQLDSILSSRGDELDQNSVTMLQAQAKKAQKNLASYQQFNREGIQHYQQQDYERAKASFALAQGFAPVNTGVALNLLQCLLQIAIQEDKAEMKLINECKRLFKLIDDMTLKAPYKEKYENIRDELSKYIGF</sequence>
<feature type="domain" description="Response regulatory" evidence="3">
    <location>
        <begin position="7"/>
        <end position="127"/>
    </location>
</feature>
<dbReference type="SUPFAM" id="SSF52172">
    <property type="entry name" value="CheY-like"/>
    <property type="match status" value="1"/>
</dbReference>
<dbReference type="GO" id="GO:0000160">
    <property type="term" value="P:phosphorelay signal transduction system"/>
    <property type="evidence" value="ECO:0007669"/>
    <property type="project" value="InterPro"/>
</dbReference>
<protein>
    <submittedName>
        <fullName evidence="4">Transcriptional regulator</fullName>
    </submittedName>
</protein>
<name>A0A0B3YEP4_9ALTE</name>
<evidence type="ECO:0000313" key="4">
    <source>
        <dbReference type="EMBL" id="KHT52395.1"/>
    </source>
</evidence>
<evidence type="ECO:0000313" key="5">
    <source>
        <dbReference type="Proteomes" id="UP000031197"/>
    </source>
</evidence>
<proteinExistence type="predicted"/>
<dbReference type="PROSITE" id="PS50005">
    <property type="entry name" value="TPR"/>
    <property type="match status" value="1"/>
</dbReference>
<evidence type="ECO:0000256" key="1">
    <source>
        <dbReference type="PROSITE-ProRule" id="PRU00169"/>
    </source>
</evidence>
<dbReference type="InterPro" id="IPR019734">
    <property type="entry name" value="TPR_rpt"/>
</dbReference>